<evidence type="ECO:0000313" key="3">
    <source>
        <dbReference type="Proteomes" id="UP000321570"/>
    </source>
</evidence>
<sequence length="73" mass="8319">IVPIKAKLGNLGTARFLKVARYFVSKVGKELVNEKNGDEWAATRKRKGHCQRSDSLIYSFETPECVRRVYGMT</sequence>
<organism evidence="1 3">
    <name type="scientific">Hymenolepis diminuta</name>
    <name type="common">Rat tapeworm</name>
    <dbReference type="NCBI Taxonomy" id="6216"/>
    <lineage>
        <taxon>Eukaryota</taxon>
        <taxon>Metazoa</taxon>
        <taxon>Spiralia</taxon>
        <taxon>Lophotrochozoa</taxon>
        <taxon>Platyhelminthes</taxon>
        <taxon>Cestoda</taxon>
        <taxon>Eucestoda</taxon>
        <taxon>Cyclophyllidea</taxon>
        <taxon>Hymenolepididae</taxon>
        <taxon>Hymenolepis</taxon>
    </lineage>
</organism>
<evidence type="ECO:0000313" key="2">
    <source>
        <dbReference type="EMBL" id="VUZ55885.1"/>
    </source>
</evidence>
<dbReference type="AlphaFoldDB" id="A0A564ZAR8"/>
<dbReference type="Proteomes" id="UP000321570">
    <property type="component" value="Unassembled WGS sequence"/>
</dbReference>
<name>A0A564ZAR8_HYMDI</name>
<feature type="non-terminal residue" evidence="1">
    <location>
        <position position="1"/>
    </location>
</feature>
<dbReference type="EMBL" id="CABIJS010000697">
    <property type="protein sequence ID" value="VUZ55884.1"/>
    <property type="molecule type" value="Genomic_DNA"/>
</dbReference>
<reference evidence="1 3" key="1">
    <citation type="submission" date="2019-07" db="EMBL/GenBank/DDBJ databases">
        <authorList>
            <person name="Jastrzebski P J."/>
            <person name="Paukszto L."/>
            <person name="Jastrzebski P J."/>
        </authorList>
    </citation>
    <scope>NUCLEOTIDE SEQUENCE [LARGE SCALE GENOMIC DNA]</scope>
    <source>
        <strain evidence="1 3">WMS-il1</strain>
    </source>
</reference>
<protein>
    <submittedName>
        <fullName evidence="1">Uncharacterized protein</fullName>
    </submittedName>
</protein>
<keyword evidence="3" id="KW-1185">Reference proteome</keyword>
<gene>
    <name evidence="1" type="ORF">WMSIL1_LOCUS13589</name>
    <name evidence="2" type="ORF">WMSIL1_LOCUS13697</name>
</gene>
<dbReference type="EMBL" id="CABIJS010000697">
    <property type="protein sequence ID" value="VUZ55885.1"/>
    <property type="molecule type" value="Genomic_DNA"/>
</dbReference>
<proteinExistence type="predicted"/>
<evidence type="ECO:0000313" key="1">
    <source>
        <dbReference type="EMBL" id="VUZ55884.1"/>
    </source>
</evidence>
<accession>A0A564ZAR8</accession>